<reference evidence="7 8" key="1">
    <citation type="submission" date="2024-02" db="EMBL/GenBank/DDBJ databases">
        <title>Roseibium algae sp. nov., isolated from marine alga (Grateloupia sp.), showing potential in myo-inositol conversion.</title>
        <authorList>
            <person name="Wang Y."/>
        </authorList>
    </citation>
    <scope>NUCLEOTIDE SEQUENCE [LARGE SCALE GENOMIC DNA]</scope>
    <source>
        <strain evidence="7 8">H3510</strain>
    </source>
</reference>
<dbReference type="InterPro" id="IPR037402">
    <property type="entry name" value="YidZ_PBP2"/>
</dbReference>
<keyword evidence="3" id="KW-0805">Transcription regulation</keyword>
<dbReference type="InterPro" id="IPR036390">
    <property type="entry name" value="WH_DNA-bd_sf"/>
</dbReference>
<feature type="domain" description="HTH lysR-type" evidence="6">
    <location>
        <begin position="1"/>
        <end position="63"/>
    </location>
</feature>
<evidence type="ECO:0000313" key="8">
    <source>
        <dbReference type="Proteomes" id="UP001385499"/>
    </source>
</evidence>
<dbReference type="Pfam" id="PF03466">
    <property type="entry name" value="LysR_substrate"/>
    <property type="match status" value="1"/>
</dbReference>
<protein>
    <submittedName>
        <fullName evidence="7">LysR family transcriptional regulator</fullName>
    </submittedName>
</protein>
<keyword evidence="8" id="KW-1185">Reference proteome</keyword>
<evidence type="ECO:0000256" key="3">
    <source>
        <dbReference type="ARBA" id="ARBA00023015"/>
    </source>
</evidence>
<dbReference type="InterPro" id="IPR005119">
    <property type="entry name" value="LysR_subst-bd"/>
</dbReference>
<dbReference type="EMBL" id="JBAKIA010000005">
    <property type="protein sequence ID" value="MEJ8474541.1"/>
    <property type="molecule type" value="Genomic_DNA"/>
</dbReference>
<evidence type="ECO:0000256" key="4">
    <source>
        <dbReference type="ARBA" id="ARBA00023125"/>
    </source>
</evidence>
<dbReference type="Pfam" id="PF00126">
    <property type="entry name" value="HTH_1"/>
    <property type="match status" value="1"/>
</dbReference>
<evidence type="ECO:0000256" key="5">
    <source>
        <dbReference type="ARBA" id="ARBA00023163"/>
    </source>
</evidence>
<accession>A0ABU8TLD4</accession>
<comment type="caution">
    <text evidence="7">The sequence shown here is derived from an EMBL/GenBank/DDBJ whole genome shotgun (WGS) entry which is preliminary data.</text>
</comment>
<dbReference type="InterPro" id="IPR050389">
    <property type="entry name" value="LysR-type_TF"/>
</dbReference>
<keyword evidence="2" id="KW-0536">Nodulation</keyword>
<organism evidence="7 8">
    <name type="scientific">Roseibium algae</name>
    <dbReference type="NCBI Taxonomy" id="3123038"/>
    <lineage>
        <taxon>Bacteria</taxon>
        <taxon>Pseudomonadati</taxon>
        <taxon>Pseudomonadota</taxon>
        <taxon>Alphaproteobacteria</taxon>
        <taxon>Hyphomicrobiales</taxon>
        <taxon>Stappiaceae</taxon>
        <taxon>Roseibium</taxon>
    </lineage>
</organism>
<dbReference type="PROSITE" id="PS50931">
    <property type="entry name" value="HTH_LYSR"/>
    <property type="match status" value="1"/>
</dbReference>
<proteinExistence type="inferred from homology"/>
<dbReference type="InterPro" id="IPR036388">
    <property type="entry name" value="WH-like_DNA-bd_sf"/>
</dbReference>
<dbReference type="Gene3D" id="1.10.10.10">
    <property type="entry name" value="Winged helix-like DNA-binding domain superfamily/Winged helix DNA-binding domain"/>
    <property type="match status" value="1"/>
</dbReference>
<dbReference type="SUPFAM" id="SSF46785">
    <property type="entry name" value="Winged helix' DNA-binding domain"/>
    <property type="match status" value="1"/>
</dbReference>
<evidence type="ECO:0000256" key="2">
    <source>
        <dbReference type="ARBA" id="ARBA00022458"/>
    </source>
</evidence>
<evidence type="ECO:0000256" key="1">
    <source>
        <dbReference type="ARBA" id="ARBA00009437"/>
    </source>
</evidence>
<name>A0ABU8TLD4_9HYPH</name>
<keyword evidence="5" id="KW-0804">Transcription</keyword>
<dbReference type="PRINTS" id="PR00039">
    <property type="entry name" value="HTHLYSR"/>
</dbReference>
<evidence type="ECO:0000259" key="6">
    <source>
        <dbReference type="PROSITE" id="PS50931"/>
    </source>
</evidence>
<dbReference type="RefSeq" id="WP_340274286.1">
    <property type="nucleotide sequence ID" value="NZ_JBAKIA010000005.1"/>
</dbReference>
<dbReference type="PANTHER" id="PTHR30118:SF15">
    <property type="entry name" value="TRANSCRIPTIONAL REGULATORY PROTEIN"/>
    <property type="match status" value="1"/>
</dbReference>
<dbReference type="PANTHER" id="PTHR30118">
    <property type="entry name" value="HTH-TYPE TRANSCRIPTIONAL REGULATOR LEUO-RELATED"/>
    <property type="match status" value="1"/>
</dbReference>
<dbReference type="CDD" id="cd08417">
    <property type="entry name" value="PBP2_Nitroaromatics_like"/>
    <property type="match status" value="1"/>
</dbReference>
<comment type="similarity">
    <text evidence="1">Belongs to the LysR transcriptional regulatory family.</text>
</comment>
<dbReference type="SUPFAM" id="SSF53850">
    <property type="entry name" value="Periplasmic binding protein-like II"/>
    <property type="match status" value="1"/>
</dbReference>
<dbReference type="Gene3D" id="3.40.190.10">
    <property type="entry name" value="Periplasmic binding protein-like II"/>
    <property type="match status" value="2"/>
</dbReference>
<keyword evidence="4" id="KW-0238">DNA-binding</keyword>
<dbReference type="Proteomes" id="UP001385499">
    <property type="component" value="Unassembled WGS sequence"/>
</dbReference>
<dbReference type="InterPro" id="IPR000847">
    <property type="entry name" value="LysR_HTH_N"/>
</dbReference>
<gene>
    <name evidence="7" type="ORF">V6575_10620</name>
</gene>
<evidence type="ECO:0000313" key="7">
    <source>
        <dbReference type="EMBL" id="MEJ8474541.1"/>
    </source>
</evidence>
<sequence>MDLKRGDLSLMVSLDALLAEGSVTAASRRLGISQPALSAQLARLRTLFGDDLLVGNAHGMVLTPRAENLQAPLHKLLEGLNELIHAEADFDPRTADCVFRIAASDLAHLYVLPRLLPLLRARSPGITLDAVALDIDLLAEKMERGEIDFAVASADNTPEGFPSRRVSGYEFRYLYRKGHPLVDPALSVEAFCKLDHLAVTIKSGRLFSDLDESLRRKGLKRNIACSVPNFLLVPEIVRNSDQVAVVPSSLAELEHHGLESLPIPINVPPVIIHLSWHPRFKRDPSHKWIRDLIADEVGE</sequence>